<keyword evidence="1" id="KW-0472">Membrane</keyword>
<dbReference type="Proteomes" id="UP001058461">
    <property type="component" value="Chromosome"/>
</dbReference>
<organism evidence="2 3">
    <name type="scientific">Marinobacterium rhizophilum</name>
    <dbReference type="NCBI Taxonomy" id="420402"/>
    <lineage>
        <taxon>Bacteria</taxon>
        <taxon>Pseudomonadati</taxon>
        <taxon>Pseudomonadota</taxon>
        <taxon>Gammaproteobacteria</taxon>
        <taxon>Oceanospirillales</taxon>
        <taxon>Oceanospirillaceae</taxon>
        <taxon>Marinobacterium</taxon>
    </lineage>
</organism>
<name>A0ABY5HL18_9GAMM</name>
<keyword evidence="1" id="KW-1133">Transmembrane helix</keyword>
<feature type="transmembrane region" description="Helical" evidence="1">
    <location>
        <begin position="56"/>
        <end position="75"/>
    </location>
</feature>
<reference evidence="2" key="1">
    <citation type="submission" date="2021-04" db="EMBL/GenBank/DDBJ databases">
        <title>Oceanospirillales bacteria with DddD are important DMSP degraders in coastal seawater.</title>
        <authorList>
            <person name="Liu J."/>
        </authorList>
    </citation>
    <scope>NUCLEOTIDE SEQUENCE</scope>
    <source>
        <strain evidence="2">D13-1</strain>
    </source>
</reference>
<sequence>MGAGKNYYNQGSQMLRGATFIDRYKNMTALLVSVIVWGIVAFMSTDDYCRMHEKNALRFFVVTGIGLAVVGVWNFEIDHFILVSIHDWLLVGFFPIFLLYLRFKKKIDGNKFDNQNCELEIDASLDQKLVRRLRALTAIMWAYAALIMVVHVWSRI</sequence>
<accession>A0ABY5HL18</accession>
<protein>
    <submittedName>
        <fullName evidence="2">Uncharacterized protein</fullName>
    </submittedName>
</protein>
<keyword evidence="3" id="KW-1185">Reference proteome</keyword>
<proteinExistence type="predicted"/>
<dbReference type="RefSeq" id="WP_255854949.1">
    <property type="nucleotide sequence ID" value="NZ_CP073347.1"/>
</dbReference>
<keyword evidence="1" id="KW-0812">Transmembrane</keyword>
<gene>
    <name evidence="2" type="ORF">KDW95_03845</name>
</gene>
<feature type="transmembrane region" description="Helical" evidence="1">
    <location>
        <begin position="24"/>
        <end position="44"/>
    </location>
</feature>
<dbReference type="EMBL" id="CP073347">
    <property type="protein sequence ID" value="UTW12819.1"/>
    <property type="molecule type" value="Genomic_DNA"/>
</dbReference>
<evidence type="ECO:0000256" key="1">
    <source>
        <dbReference type="SAM" id="Phobius"/>
    </source>
</evidence>
<feature type="transmembrane region" description="Helical" evidence="1">
    <location>
        <begin position="81"/>
        <end position="101"/>
    </location>
</feature>
<feature type="transmembrane region" description="Helical" evidence="1">
    <location>
        <begin position="135"/>
        <end position="154"/>
    </location>
</feature>
<evidence type="ECO:0000313" key="3">
    <source>
        <dbReference type="Proteomes" id="UP001058461"/>
    </source>
</evidence>
<evidence type="ECO:0000313" key="2">
    <source>
        <dbReference type="EMBL" id="UTW12819.1"/>
    </source>
</evidence>